<dbReference type="GO" id="GO:0005506">
    <property type="term" value="F:iron ion binding"/>
    <property type="evidence" value="ECO:0007669"/>
    <property type="project" value="InterPro"/>
</dbReference>
<feature type="non-terminal residue" evidence="2">
    <location>
        <position position="174"/>
    </location>
</feature>
<protein>
    <submittedName>
        <fullName evidence="2">Xanthine dehydrogenase oxidase</fullName>
    </submittedName>
</protein>
<organism evidence="2 3">
    <name type="scientific">Lynx pardinus</name>
    <name type="common">Iberian lynx</name>
    <name type="synonym">Felis pardina</name>
    <dbReference type="NCBI Taxonomy" id="191816"/>
    <lineage>
        <taxon>Eukaryota</taxon>
        <taxon>Metazoa</taxon>
        <taxon>Chordata</taxon>
        <taxon>Craniata</taxon>
        <taxon>Vertebrata</taxon>
        <taxon>Euteleostomi</taxon>
        <taxon>Mammalia</taxon>
        <taxon>Eutheria</taxon>
        <taxon>Laurasiatheria</taxon>
        <taxon>Carnivora</taxon>
        <taxon>Feliformia</taxon>
        <taxon>Felidae</taxon>
        <taxon>Felinae</taxon>
        <taxon>Lynx</taxon>
    </lineage>
</organism>
<dbReference type="Pfam" id="PF01799">
    <property type="entry name" value="Fer2_2"/>
    <property type="match status" value="1"/>
</dbReference>
<dbReference type="Proteomes" id="UP000386466">
    <property type="component" value="Unassembled WGS sequence"/>
</dbReference>
<evidence type="ECO:0000259" key="1">
    <source>
        <dbReference type="Pfam" id="PF01799"/>
    </source>
</evidence>
<dbReference type="InterPro" id="IPR036884">
    <property type="entry name" value="2Fe-2S-bd_dom_sf"/>
</dbReference>
<dbReference type="PANTHER" id="PTHR45444">
    <property type="entry name" value="XANTHINE DEHYDROGENASE"/>
    <property type="match status" value="1"/>
</dbReference>
<dbReference type="PANTHER" id="PTHR45444:SF3">
    <property type="entry name" value="XANTHINE DEHYDROGENASE"/>
    <property type="match status" value="1"/>
</dbReference>
<dbReference type="InterPro" id="IPR012675">
    <property type="entry name" value="Beta-grasp_dom_sf"/>
</dbReference>
<dbReference type="Gene3D" id="1.10.150.120">
    <property type="entry name" value="[2Fe-2S]-binding domain"/>
    <property type="match status" value="1"/>
</dbReference>
<proteinExistence type="predicted"/>
<accession>A0A485NSX4</accession>
<sequence length="174" mass="19257">MTADELVFFVNGKKVVEKNADPETTLLAYLRRKCILTLEGEGAMGTHSLGLMSLSSDGSKITCCPLRGFFLIFLKISSRGRDVQWLIRERIAKSHGSQCGFCTPGIVMSMYTLLRNQPEPTIEEIEDAFQGNLCRCTGYRPILQGFRTFARDGGCCGGSGNDLNCCMNQKTDHK</sequence>
<gene>
    <name evidence="2" type="ORF">LYPA_23C016878</name>
</gene>
<reference evidence="2 3" key="1">
    <citation type="submission" date="2019-01" db="EMBL/GenBank/DDBJ databases">
        <authorList>
            <person name="Alioto T."/>
            <person name="Alioto T."/>
        </authorList>
    </citation>
    <scope>NUCLEOTIDE SEQUENCE [LARGE SCALE GENOMIC DNA]</scope>
</reference>
<dbReference type="AlphaFoldDB" id="A0A485NSX4"/>
<evidence type="ECO:0000313" key="2">
    <source>
        <dbReference type="EMBL" id="VFV35349.1"/>
    </source>
</evidence>
<keyword evidence="3" id="KW-1185">Reference proteome</keyword>
<dbReference type="InterPro" id="IPR016208">
    <property type="entry name" value="Ald_Oxase/xanthine_DH-like"/>
</dbReference>
<evidence type="ECO:0000313" key="3">
    <source>
        <dbReference type="Proteomes" id="UP000386466"/>
    </source>
</evidence>
<dbReference type="Gene3D" id="3.10.20.30">
    <property type="match status" value="1"/>
</dbReference>
<dbReference type="SUPFAM" id="SSF47741">
    <property type="entry name" value="CO dehydrogenase ISP C-domain like"/>
    <property type="match status" value="1"/>
</dbReference>
<name>A0A485NSX4_LYNPA</name>
<dbReference type="GO" id="GO:0016491">
    <property type="term" value="F:oxidoreductase activity"/>
    <property type="evidence" value="ECO:0007669"/>
    <property type="project" value="InterPro"/>
</dbReference>
<dbReference type="EMBL" id="CAAGRJ010021057">
    <property type="protein sequence ID" value="VFV35349.1"/>
    <property type="molecule type" value="Genomic_DNA"/>
</dbReference>
<dbReference type="InterPro" id="IPR002888">
    <property type="entry name" value="2Fe-2S-bd"/>
</dbReference>
<feature type="domain" description="[2Fe-2S]-binding" evidence="1">
    <location>
        <begin position="87"/>
        <end position="146"/>
    </location>
</feature>